<dbReference type="OrthoDB" id="8067424at2759"/>
<evidence type="ECO:0000313" key="4">
    <source>
        <dbReference type="Proteomes" id="UP000887116"/>
    </source>
</evidence>
<accession>A0A8X6LGV6</accession>
<dbReference type="Pfam" id="PF01057">
    <property type="entry name" value="Parvo_NS1"/>
    <property type="match status" value="1"/>
</dbReference>
<dbReference type="InterPro" id="IPR001257">
    <property type="entry name" value="Parvovirus_NS1_helicase"/>
</dbReference>
<dbReference type="EMBL" id="BMAO01036259">
    <property type="protein sequence ID" value="GFR09370.1"/>
    <property type="molecule type" value="Genomic_DNA"/>
</dbReference>
<evidence type="ECO:0000313" key="3">
    <source>
        <dbReference type="EMBL" id="GFR09370.1"/>
    </source>
</evidence>
<comment type="caution">
    <text evidence="3">The sequence shown here is derived from an EMBL/GenBank/DDBJ whole genome shotgun (WGS) entry which is preliminary data.</text>
</comment>
<gene>
    <name evidence="3" type="primary">NS1</name>
    <name evidence="3" type="ORF">TNCT_422581</name>
</gene>
<reference evidence="3" key="1">
    <citation type="submission" date="2020-07" db="EMBL/GenBank/DDBJ databases">
        <title>Multicomponent nature underlies the extraordinary mechanical properties of spider dragline silk.</title>
        <authorList>
            <person name="Kono N."/>
            <person name="Nakamura H."/>
            <person name="Mori M."/>
            <person name="Yoshida Y."/>
            <person name="Ohtoshi R."/>
            <person name="Malay A.D."/>
            <person name="Moran D.A.P."/>
            <person name="Tomita M."/>
            <person name="Numata K."/>
            <person name="Arakawa K."/>
        </authorList>
    </citation>
    <scope>NUCLEOTIDE SEQUENCE</scope>
</reference>
<dbReference type="Proteomes" id="UP000887116">
    <property type="component" value="Unassembled WGS sequence"/>
</dbReference>
<organism evidence="3 4">
    <name type="scientific">Trichonephila clavata</name>
    <name type="common">Joro spider</name>
    <name type="synonym">Nephila clavata</name>
    <dbReference type="NCBI Taxonomy" id="2740835"/>
    <lineage>
        <taxon>Eukaryota</taxon>
        <taxon>Metazoa</taxon>
        <taxon>Ecdysozoa</taxon>
        <taxon>Arthropoda</taxon>
        <taxon>Chelicerata</taxon>
        <taxon>Arachnida</taxon>
        <taxon>Araneae</taxon>
        <taxon>Araneomorphae</taxon>
        <taxon>Entelegynae</taxon>
        <taxon>Araneoidea</taxon>
        <taxon>Nephilidae</taxon>
        <taxon>Trichonephila</taxon>
    </lineage>
</organism>
<dbReference type="AlphaFoldDB" id="A0A8X6LGV6"/>
<feature type="compositionally biased region" description="Basic and acidic residues" evidence="1">
    <location>
        <begin position="126"/>
        <end position="153"/>
    </location>
</feature>
<proteinExistence type="predicted"/>
<evidence type="ECO:0000259" key="2">
    <source>
        <dbReference type="Pfam" id="PF01057"/>
    </source>
</evidence>
<sequence length="659" mass="75872">MSNFIRNRFSIETNNYANFNPGTTNAQRFADYERILDADNYYPLSETELTRLNSEQSYGSTNFPELQEETSFIDNGNTVIDMSNVTEGISSESTPLLEGAKVGGKIGSTLTSVVFTLEGTPNEYNNGRREDNNHDGRSGEHDFNVGSEHRVEPETVGGPSATSAEPLEDQAAAHIRLRALKTVDIELYHSIKEELFDMFREPLGVLLSTPFGLTRRYISDVLVVGAGKERQNLLEWLEGNGSNFPGKLFGYSEEETHIHVVHDCTYSNRSCRCRWRNHPGIRNALKKPIRRPKYLRQFTWVYWIYIIIYFYVSKRSGQKKIWVDGRVRRLPDRSQNIRWASLCSRAQNVLERKGEGVFNYTQSTEPNHEEGQPAVSGRVRRSTKKGSRFEELCSHTQFLLAKYLCIPLTDLRKIILPSNADHSLKLHDPVNERHYLAACKLFSQTINSYSLLELKLLLEKTQPVFYANCATNPFKYYHDRKTSFKFLNDLLKYQHNDDEDKIRDLLFNIKNWFNKKGWFQIVNNEYTLNNKISTIAVIGPPNAGKNYFWDCFAAIALNVGHIGRVNNKTNQFALQEVIHKRLIIGNEINMEDGAKDDFKKLCEGKALNVRVKHCPDGIYYRTPVLLLSNIYLDICSDPTFKDVRLKCFQWKKCDLLKDS</sequence>
<dbReference type="GO" id="GO:0019079">
    <property type="term" value="P:viral genome replication"/>
    <property type="evidence" value="ECO:0007669"/>
    <property type="project" value="InterPro"/>
</dbReference>
<dbReference type="InterPro" id="IPR027417">
    <property type="entry name" value="P-loop_NTPase"/>
</dbReference>
<dbReference type="Gene3D" id="3.40.50.300">
    <property type="entry name" value="P-loop containing nucleotide triphosphate hydrolases"/>
    <property type="match status" value="1"/>
</dbReference>
<feature type="region of interest" description="Disordered" evidence="1">
    <location>
        <begin position="119"/>
        <end position="164"/>
    </location>
</feature>
<dbReference type="SUPFAM" id="SSF52540">
    <property type="entry name" value="P-loop containing nucleoside triphosphate hydrolases"/>
    <property type="match status" value="1"/>
</dbReference>
<feature type="region of interest" description="Disordered" evidence="1">
    <location>
        <begin position="361"/>
        <end position="380"/>
    </location>
</feature>
<protein>
    <submittedName>
        <fullName evidence="3">Initiator protein NS1</fullName>
    </submittedName>
</protein>
<evidence type="ECO:0000256" key="1">
    <source>
        <dbReference type="SAM" id="MobiDB-lite"/>
    </source>
</evidence>
<feature type="domain" description="Parvovirus non-structural protein 1 helicase" evidence="2">
    <location>
        <begin position="532"/>
        <end position="629"/>
    </location>
</feature>
<name>A0A8X6LGV6_TRICU</name>
<keyword evidence="4" id="KW-1185">Reference proteome</keyword>